<dbReference type="GO" id="GO:0031429">
    <property type="term" value="C:box H/ACA snoRNP complex"/>
    <property type="evidence" value="ECO:0007669"/>
    <property type="project" value="EnsemblFungi"/>
</dbReference>
<dbReference type="GO" id="GO:0031119">
    <property type="term" value="P:tRNA pseudouridine synthesis"/>
    <property type="evidence" value="ECO:0007669"/>
    <property type="project" value="EnsemblFungi"/>
</dbReference>
<dbReference type="AlphaFoldDB" id="A0A0W4ZTT3"/>
<dbReference type="Pfam" id="PF01142">
    <property type="entry name" value="TruD"/>
    <property type="match status" value="1"/>
</dbReference>
<dbReference type="Proteomes" id="UP000053447">
    <property type="component" value="Unassembled WGS sequence"/>
</dbReference>
<dbReference type="CDD" id="cd02576">
    <property type="entry name" value="PseudoU_synth_ScPUS7"/>
    <property type="match status" value="1"/>
</dbReference>
<name>A0A0W4ZTT3_PNEJ7</name>
<comment type="similarity">
    <text evidence="1">Belongs to the pseudouridine synthase TruD family.</text>
</comment>
<dbReference type="GO" id="GO:0009982">
    <property type="term" value="F:pseudouridine synthase activity"/>
    <property type="evidence" value="ECO:0007669"/>
    <property type="project" value="EnsemblFungi"/>
</dbReference>
<evidence type="ECO:0000313" key="4">
    <source>
        <dbReference type="EMBL" id="KTW31773.1"/>
    </source>
</evidence>
<dbReference type="GO" id="GO:0003723">
    <property type="term" value="F:RNA binding"/>
    <property type="evidence" value="ECO:0007669"/>
    <property type="project" value="InterPro"/>
</dbReference>
<dbReference type="NCBIfam" id="TIGR00094">
    <property type="entry name" value="tRNA_TruD_broad"/>
    <property type="match status" value="1"/>
</dbReference>
<proteinExistence type="inferred from homology"/>
<dbReference type="PIRSF" id="PIRSF037016">
    <property type="entry name" value="Pseudouridin_synth_euk_prd"/>
    <property type="match status" value="1"/>
</dbReference>
<evidence type="ECO:0000256" key="2">
    <source>
        <dbReference type="ARBA" id="ARBA00023235"/>
    </source>
</evidence>
<dbReference type="OrthoDB" id="447290at2759"/>
<dbReference type="GO" id="GO:0005737">
    <property type="term" value="C:cytoplasm"/>
    <property type="evidence" value="ECO:0007669"/>
    <property type="project" value="EnsemblFungi"/>
</dbReference>
<gene>
    <name evidence="4" type="ORF">T551_01034</name>
</gene>
<evidence type="ECO:0000256" key="1">
    <source>
        <dbReference type="ARBA" id="ARBA00007953"/>
    </source>
</evidence>
<dbReference type="EMBL" id="LFWA01000004">
    <property type="protein sequence ID" value="KTW31773.1"/>
    <property type="molecule type" value="Genomic_DNA"/>
</dbReference>
<evidence type="ECO:0000313" key="5">
    <source>
        <dbReference type="Proteomes" id="UP000053447"/>
    </source>
</evidence>
<evidence type="ECO:0000259" key="3">
    <source>
        <dbReference type="PROSITE" id="PS50984"/>
    </source>
</evidence>
<dbReference type="VEuPathDB" id="FungiDB:T551_01034"/>
<dbReference type="GO" id="GO:0000455">
    <property type="term" value="P:enzyme-directed rRNA pseudouridine synthesis"/>
    <property type="evidence" value="ECO:0007669"/>
    <property type="project" value="EnsemblFungi"/>
</dbReference>
<accession>A0A0W4ZTT3</accession>
<dbReference type="eggNOG" id="KOG2339">
    <property type="taxonomic scope" value="Eukaryota"/>
</dbReference>
<keyword evidence="2" id="KW-0413">Isomerase</keyword>
<dbReference type="InterPro" id="IPR042214">
    <property type="entry name" value="TruD_catalytic"/>
</dbReference>
<dbReference type="FunFam" id="3.30.2350.20:FF:000003">
    <property type="entry name" value="Pseudouridylate synthase 7 homolog"/>
    <property type="match status" value="1"/>
</dbReference>
<dbReference type="STRING" id="1408657.A0A0W4ZTT3"/>
<comment type="caution">
    <text evidence="4">The sequence shown here is derived from an EMBL/GenBank/DDBJ whole genome shotgun (WGS) entry which is preliminary data.</text>
</comment>
<dbReference type="GeneID" id="28939552"/>
<keyword evidence="5" id="KW-1185">Reference proteome</keyword>
<dbReference type="PANTHER" id="PTHR13326">
    <property type="entry name" value="TRNA PSEUDOURIDINE SYNTHASE D"/>
    <property type="match status" value="1"/>
</dbReference>
<dbReference type="SUPFAM" id="SSF55120">
    <property type="entry name" value="Pseudouridine synthase"/>
    <property type="match status" value="1"/>
</dbReference>
<feature type="domain" description="TRUD" evidence="3">
    <location>
        <begin position="314"/>
        <end position="553"/>
    </location>
</feature>
<dbReference type="InterPro" id="IPR020103">
    <property type="entry name" value="PsdUridine_synth_cat_dom_sf"/>
</dbReference>
<dbReference type="PROSITE" id="PS50984">
    <property type="entry name" value="TRUD"/>
    <property type="match status" value="1"/>
</dbReference>
<dbReference type="RefSeq" id="XP_018230465.1">
    <property type="nucleotide sequence ID" value="XM_018373297.1"/>
</dbReference>
<dbReference type="InterPro" id="IPR011760">
    <property type="entry name" value="PsdUridine_synth_TruD_insert"/>
</dbReference>
<reference evidence="5" key="1">
    <citation type="journal article" date="2016" name="Nat. Commun.">
        <title>Genome analysis of three Pneumocystis species reveals adaptation mechanisms to life exclusively in mammalian hosts.</title>
        <authorList>
            <person name="Ma L."/>
            <person name="Chen Z."/>
            <person name="Huang D.W."/>
            <person name="Kutty G."/>
            <person name="Ishihara M."/>
            <person name="Wang H."/>
            <person name="Abouelleil A."/>
            <person name="Bishop L."/>
            <person name="Davey E."/>
            <person name="Deng R."/>
            <person name="Deng X."/>
            <person name="Fan L."/>
            <person name="Fantoni G."/>
            <person name="Fitzgerald M."/>
            <person name="Gogineni E."/>
            <person name="Goldberg J.M."/>
            <person name="Handley G."/>
            <person name="Hu X."/>
            <person name="Huber C."/>
            <person name="Jiao X."/>
            <person name="Jones K."/>
            <person name="Levin J.Z."/>
            <person name="Liu Y."/>
            <person name="Macdonald P."/>
            <person name="Melnikov A."/>
            <person name="Raley C."/>
            <person name="Sassi M."/>
            <person name="Sherman B.T."/>
            <person name="Song X."/>
            <person name="Sykes S."/>
            <person name="Tran B."/>
            <person name="Walsh L."/>
            <person name="Xia Y."/>
            <person name="Yang J."/>
            <person name="Young S."/>
            <person name="Zeng Q."/>
            <person name="Zheng X."/>
            <person name="Stephens R."/>
            <person name="Nusbaum C."/>
            <person name="Birren B.W."/>
            <person name="Azadi P."/>
            <person name="Lempicki R.A."/>
            <person name="Cuomo C.A."/>
            <person name="Kovacs J.A."/>
        </authorList>
    </citation>
    <scope>NUCLEOTIDE SEQUENCE [LARGE SCALE GENOMIC DNA]</scope>
    <source>
        <strain evidence="5">RU7</strain>
    </source>
</reference>
<dbReference type="GO" id="GO:0031120">
    <property type="term" value="P:snRNA pseudouridine synthesis"/>
    <property type="evidence" value="ECO:0007669"/>
    <property type="project" value="EnsemblFungi"/>
</dbReference>
<dbReference type="GO" id="GO:1990481">
    <property type="term" value="P:mRNA pseudouridine synthesis"/>
    <property type="evidence" value="ECO:0007669"/>
    <property type="project" value="EnsemblFungi"/>
</dbReference>
<dbReference type="InterPro" id="IPR001656">
    <property type="entry name" value="PsdUridine_synth_TruD"/>
</dbReference>
<dbReference type="PANTHER" id="PTHR13326:SF21">
    <property type="entry name" value="PSEUDOURIDYLATE SYNTHASE PUS7L"/>
    <property type="match status" value="1"/>
</dbReference>
<sequence length="626" mass="72276">MKDNENSFGLFCSKSKRLKLFEKADEKSVKSYINEKKRYQEDTSVGISCYINSLPKRLHFLFKYRYTDFLVNEVDDQEKVIHITNTTFSDISNDEFHYSIEKNGPLKLNENEMKRIIDLLGEDIFQEITNFLEDDNKMTKFVLTKVFKDKSYRTSIHTAIREVYKGLLDTTTTPDEEIKITFSKGSTRFHGNFWANVGGEYCMFYLYKENMDTMECINLLSKFFRVKPRIFSFAGTKDKRGCTVQRCTAWKIKAGRLSNLNKSLKGFRVGNFSYTDAKLELGDLKGNAFTIILRDVKEDDGLINECLSALKTKGFVNYYGIQRFGTSIIATHVVGILLLKSDWQGAVELLLKEASERIQVSTESKSIWSNIENVKSALKKTPQKYVSEYSVLSSLAKESSKSPNYASALQKIPRNLRMMYIHAYQSYVWNFAVTERLRKFGFNPVEGDLVLCNQTIYSNDDLIDSEFSNQQIDSSVKLTKIIRAKHLTADELINYSIYDIVLPTPGHDILYPKNCIKDFYLDFMKKDGLDGLNMVRSVKEFSLTGSYRLILSKPKMMEWEIVKYQDPDEQLSMTDIDILENRILKSQSNEKVDQIFKAVKLKMQLMSSSYATVALREIAERNVLNP</sequence>
<organism evidence="4 5">
    <name type="scientific">Pneumocystis jirovecii (strain RU7)</name>
    <name type="common">Human pneumocystis pneumonia agent</name>
    <dbReference type="NCBI Taxonomy" id="1408657"/>
    <lineage>
        <taxon>Eukaryota</taxon>
        <taxon>Fungi</taxon>
        <taxon>Dikarya</taxon>
        <taxon>Ascomycota</taxon>
        <taxon>Taphrinomycotina</taxon>
        <taxon>Pneumocystomycetes</taxon>
        <taxon>Pneumocystaceae</taxon>
        <taxon>Pneumocystis</taxon>
    </lineage>
</organism>
<dbReference type="Gene3D" id="3.30.2350.20">
    <property type="entry name" value="TruD, catalytic domain"/>
    <property type="match status" value="2"/>
</dbReference>
<protein>
    <recommendedName>
        <fullName evidence="3">TRUD domain-containing protein</fullName>
    </recommendedName>
</protein>